<feature type="region of interest" description="Disordered" evidence="1">
    <location>
        <begin position="1"/>
        <end position="24"/>
    </location>
</feature>
<keyword evidence="3" id="KW-1185">Reference proteome</keyword>
<feature type="region of interest" description="Disordered" evidence="1">
    <location>
        <begin position="164"/>
        <end position="222"/>
    </location>
</feature>
<dbReference type="EMBL" id="SRLO01000375">
    <property type="protein sequence ID" value="TNN58600.1"/>
    <property type="molecule type" value="Genomic_DNA"/>
</dbReference>
<protein>
    <submittedName>
        <fullName evidence="2">Uncharacterized protein</fullName>
    </submittedName>
</protein>
<dbReference type="AlphaFoldDB" id="A0A4Z2GZC4"/>
<accession>A0A4Z2GZC4</accession>
<evidence type="ECO:0000313" key="3">
    <source>
        <dbReference type="Proteomes" id="UP000314294"/>
    </source>
</evidence>
<proteinExistence type="predicted"/>
<reference evidence="2 3" key="1">
    <citation type="submission" date="2019-03" db="EMBL/GenBank/DDBJ databases">
        <title>First draft genome of Liparis tanakae, snailfish: a comprehensive survey of snailfish specific genes.</title>
        <authorList>
            <person name="Kim W."/>
            <person name="Song I."/>
            <person name="Jeong J.-H."/>
            <person name="Kim D."/>
            <person name="Kim S."/>
            <person name="Ryu S."/>
            <person name="Song J.Y."/>
            <person name="Lee S.K."/>
        </authorList>
    </citation>
    <scope>NUCLEOTIDE SEQUENCE [LARGE SCALE GENOMIC DNA]</scope>
    <source>
        <tissue evidence="2">Muscle</tissue>
    </source>
</reference>
<sequence>MFVSMKERENKRREVEKRSITPPTHWPRALAPSCAPTSSCSSCSRMACRKARRSQPDDFWSNMPAWMTFWSTFSLYLAAARIFSSTLSTVQRRSTRTSFCWPMRLRPSPPARVLSRNTKYSEAGSLNVFSSMPRSSALVVPVGGGAQEKSSTLWSVARSLGRMRSSSSNFPEERYRSALDGQREKHERDECDWRATRSQPRNRRTSCTRGPSFTYPLTTPPE</sequence>
<organism evidence="2 3">
    <name type="scientific">Liparis tanakae</name>
    <name type="common">Tanaka's snailfish</name>
    <dbReference type="NCBI Taxonomy" id="230148"/>
    <lineage>
        <taxon>Eukaryota</taxon>
        <taxon>Metazoa</taxon>
        <taxon>Chordata</taxon>
        <taxon>Craniata</taxon>
        <taxon>Vertebrata</taxon>
        <taxon>Euteleostomi</taxon>
        <taxon>Actinopterygii</taxon>
        <taxon>Neopterygii</taxon>
        <taxon>Teleostei</taxon>
        <taxon>Neoteleostei</taxon>
        <taxon>Acanthomorphata</taxon>
        <taxon>Eupercaria</taxon>
        <taxon>Perciformes</taxon>
        <taxon>Cottioidei</taxon>
        <taxon>Cottales</taxon>
        <taxon>Liparidae</taxon>
        <taxon>Liparis</taxon>
    </lineage>
</organism>
<name>A0A4Z2GZC4_9TELE</name>
<gene>
    <name evidence="2" type="ORF">EYF80_031220</name>
</gene>
<comment type="caution">
    <text evidence="2">The sequence shown here is derived from an EMBL/GenBank/DDBJ whole genome shotgun (WGS) entry which is preliminary data.</text>
</comment>
<dbReference type="Proteomes" id="UP000314294">
    <property type="component" value="Unassembled WGS sequence"/>
</dbReference>
<feature type="compositionally biased region" description="Basic and acidic residues" evidence="1">
    <location>
        <begin position="1"/>
        <end position="19"/>
    </location>
</feature>
<dbReference type="OrthoDB" id="784962at2759"/>
<evidence type="ECO:0000256" key="1">
    <source>
        <dbReference type="SAM" id="MobiDB-lite"/>
    </source>
</evidence>
<feature type="compositionally biased region" description="Basic and acidic residues" evidence="1">
    <location>
        <begin position="171"/>
        <end position="195"/>
    </location>
</feature>
<feature type="compositionally biased region" description="Polar residues" evidence="1">
    <location>
        <begin position="207"/>
        <end position="222"/>
    </location>
</feature>
<evidence type="ECO:0000313" key="2">
    <source>
        <dbReference type="EMBL" id="TNN58600.1"/>
    </source>
</evidence>